<accession>A0A8X6N5M3</accession>
<evidence type="ECO:0000313" key="3">
    <source>
        <dbReference type="EMBL" id="GFS95083.1"/>
    </source>
</evidence>
<name>A0A8X6N5M3_NEPPI</name>
<feature type="domain" description="CCHC-type" evidence="2">
    <location>
        <begin position="3"/>
        <end position="18"/>
    </location>
</feature>
<keyword evidence="1" id="KW-0862">Zinc</keyword>
<protein>
    <recommendedName>
        <fullName evidence="2">CCHC-type domain-containing protein</fullName>
    </recommendedName>
</protein>
<dbReference type="AlphaFoldDB" id="A0A8X6N5M3"/>
<dbReference type="PROSITE" id="PS50158">
    <property type="entry name" value="ZF_CCHC"/>
    <property type="match status" value="2"/>
</dbReference>
<evidence type="ECO:0000259" key="2">
    <source>
        <dbReference type="PROSITE" id="PS50158"/>
    </source>
</evidence>
<dbReference type="Gene3D" id="4.10.60.10">
    <property type="entry name" value="Zinc finger, CCHC-type"/>
    <property type="match status" value="1"/>
</dbReference>
<evidence type="ECO:0000313" key="4">
    <source>
        <dbReference type="Proteomes" id="UP000887013"/>
    </source>
</evidence>
<organism evidence="3 4">
    <name type="scientific">Nephila pilipes</name>
    <name type="common">Giant wood spider</name>
    <name type="synonym">Nephila maculata</name>
    <dbReference type="NCBI Taxonomy" id="299642"/>
    <lineage>
        <taxon>Eukaryota</taxon>
        <taxon>Metazoa</taxon>
        <taxon>Ecdysozoa</taxon>
        <taxon>Arthropoda</taxon>
        <taxon>Chelicerata</taxon>
        <taxon>Arachnida</taxon>
        <taxon>Araneae</taxon>
        <taxon>Araneomorphae</taxon>
        <taxon>Entelegynae</taxon>
        <taxon>Araneoidea</taxon>
        <taxon>Nephilidae</taxon>
        <taxon>Nephila</taxon>
    </lineage>
</organism>
<feature type="domain" description="CCHC-type" evidence="2">
    <location>
        <begin position="41"/>
        <end position="55"/>
    </location>
</feature>
<keyword evidence="1" id="KW-0479">Metal-binding</keyword>
<dbReference type="EMBL" id="BMAW01054180">
    <property type="protein sequence ID" value="GFS95083.1"/>
    <property type="molecule type" value="Genomic_DNA"/>
</dbReference>
<dbReference type="GO" id="GO:0003676">
    <property type="term" value="F:nucleic acid binding"/>
    <property type="evidence" value="ECO:0007669"/>
    <property type="project" value="InterPro"/>
</dbReference>
<dbReference type="InterPro" id="IPR036875">
    <property type="entry name" value="Znf_CCHC_sf"/>
</dbReference>
<sequence>MLRKCYKCHKLGHFARNCSAGGDGRGGGYRGNSRSSYRVSCYNCDRSGHYAGECPIRLAKFVERLVTSAENASKMTEE</sequence>
<dbReference type="GO" id="GO:0008270">
    <property type="term" value="F:zinc ion binding"/>
    <property type="evidence" value="ECO:0007669"/>
    <property type="project" value="UniProtKB-KW"/>
</dbReference>
<dbReference type="InterPro" id="IPR001878">
    <property type="entry name" value="Znf_CCHC"/>
</dbReference>
<comment type="caution">
    <text evidence="3">The sequence shown here is derived from an EMBL/GenBank/DDBJ whole genome shotgun (WGS) entry which is preliminary data.</text>
</comment>
<reference evidence="3" key="1">
    <citation type="submission" date="2020-08" db="EMBL/GenBank/DDBJ databases">
        <title>Multicomponent nature underlies the extraordinary mechanical properties of spider dragline silk.</title>
        <authorList>
            <person name="Kono N."/>
            <person name="Nakamura H."/>
            <person name="Mori M."/>
            <person name="Yoshida Y."/>
            <person name="Ohtoshi R."/>
            <person name="Malay A.D."/>
            <person name="Moran D.A.P."/>
            <person name="Tomita M."/>
            <person name="Numata K."/>
            <person name="Arakawa K."/>
        </authorList>
    </citation>
    <scope>NUCLEOTIDE SEQUENCE</scope>
</reference>
<evidence type="ECO:0000256" key="1">
    <source>
        <dbReference type="PROSITE-ProRule" id="PRU00047"/>
    </source>
</evidence>
<dbReference type="SUPFAM" id="SSF57756">
    <property type="entry name" value="Retrovirus zinc finger-like domains"/>
    <property type="match status" value="1"/>
</dbReference>
<gene>
    <name evidence="3" type="ORF">NPIL_596171</name>
</gene>
<dbReference type="SMART" id="SM00343">
    <property type="entry name" value="ZnF_C2HC"/>
    <property type="match status" value="2"/>
</dbReference>
<keyword evidence="4" id="KW-1185">Reference proteome</keyword>
<keyword evidence="1" id="KW-0863">Zinc-finger</keyword>
<proteinExistence type="predicted"/>
<dbReference type="Pfam" id="PF00098">
    <property type="entry name" value="zf-CCHC"/>
    <property type="match status" value="2"/>
</dbReference>
<dbReference type="Proteomes" id="UP000887013">
    <property type="component" value="Unassembled WGS sequence"/>
</dbReference>